<keyword evidence="3 4" id="KW-0732">Signal</keyword>
<dbReference type="InterPro" id="IPR006059">
    <property type="entry name" value="SBP"/>
</dbReference>
<dbReference type="InterPro" id="IPR050490">
    <property type="entry name" value="Bact_solute-bd_prot1"/>
</dbReference>
<dbReference type="PANTHER" id="PTHR43649:SF34">
    <property type="entry name" value="ABC TRANSPORTER PERIPLASMIC-BINDING PROTEIN YCJN-RELATED"/>
    <property type="match status" value="1"/>
</dbReference>
<reference evidence="5 6" key="1">
    <citation type="submission" date="2017-04" db="EMBL/GenBank/DDBJ databases">
        <title>Bacillus krulwichiae AM31D Genome sequencing and assembly.</title>
        <authorList>
            <person name="Krulwich T.A."/>
            <person name="Anastor L."/>
            <person name="Ehrlich R."/>
            <person name="Ehrlich G.D."/>
            <person name="Janto B."/>
        </authorList>
    </citation>
    <scope>NUCLEOTIDE SEQUENCE [LARGE SCALE GENOMIC DNA]</scope>
    <source>
        <strain evidence="5 6">AM31D</strain>
    </source>
</reference>
<dbReference type="Gene3D" id="3.40.190.10">
    <property type="entry name" value="Periplasmic binding protein-like II"/>
    <property type="match status" value="2"/>
</dbReference>
<keyword evidence="6" id="KW-1185">Reference proteome</keyword>
<dbReference type="InterPro" id="IPR006061">
    <property type="entry name" value="SBP_1_CS"/>
</dbReference>
<dbReference type="EMBL" id="CP020814">
    <property type="protein sequence ID" value="ARK30071.1"/>
    <property type="molecule type" value="Genomic_DNA"/>
</dbReference>
<dbReference type="RefSeq" id="WP_084372071.1">
    <property type="nucleotide sequence ID" value="NZ_CP020814.1"/>
</dbReference>
<feature type="chain" id="PRO_5039324589" evidence="4">
    <location>
        <begin position="21"/>
        <end position="453"/>
    </location>
</feature>
<dbReference type="Proteomes" id="UP000193006">
    <property type="component" value="Chromosome"/>
</dbReference>
<accession>A0A1X9MEW7</accession>
<dbReference type="STRING" id="199441.BkAM31D_09510"/>
<dbReference type="GO" id="GO:0055085">
    <property type="term" value="P:transmembrane transport"/>
    <property type="evidence" value="ECO:0007669"/>
    <property type="project" value="InterPro"/>
</dbReference>
<organism evidence="5 6">
    <name type="scientific">Halalkalibacter krulwichiae</name>
    <dbReference type="NCBI Taxonomy" id="199441"/>
    <lineage>
        <taxon>Bacteria</taxon>
        <taxon>Bacillati</taxon>
        <taxon>Bacillota</taxon>
        <taxon>Bacilli</taxon>
        <taxon>Bacillales</taxon>
        <taxon>Bacillaceae</taxon>
        <taxon>Halalkalibacter</taxon>
    </lineage>
</organism>
<dbReference type="Pfam" id="PF01547">
    <property type="entry name" value="SBP_bac_1"/>
    <property type="match status" value="1"/>
</dbReference>
<keyword evidence="2" id="KW-0813">Transport</keyword>
<gene>
    <name evidence="5" type="primary">msmE_2</name>
    <name evidence="5" type="ORF">BkAM31D_09510</name>
</gene>
<dbReference type="AlphaFoldDB" id="A0A1X9MEW7"/>
<evidence type="ECO:0000313" key="6">
    <source>
        <dbReference type="Proteomes" id="UP000193006"/>
    </source>
</evidence>
<dbReference type="PROSITE" id="PS01037">
    <property type="entry name" value="SBP_BACTERIAL_1"/>
    <property type="match status" value="1"/>
</dbReference>
<proteinExistence type="inferred from homology"/>
<evidence type="ECO:0000256" key="1">
    <source>
        <dbReference type="ARBA" id="ARBA00008520"/>
    </source>
</evidence>
<feature type="signal peptide" evidence="4">
    <location>
        <begin position="1"/>
        <end position="20"/>
    </location>
</feature>
<comment type="similarity">
    <text evidence="1">Belongs to the bacterial solute-binding protein 1 family.</text>
</comment>
<dbReference type="SUPFAM" id="SSF53850">
    <property type="entry name" value="Periplasmic binding protein-like II"/>
    <property type="match status" value="1"/>
</dbReference>
<evidence type="ECO:0000256" key="4">
    <source>
        <dbReference type="SAM" id="SignalP"/>
    </source>
</evidence>
<name>A0A1X9MEW7_9BACI</name>
<protein>
    <submittedName>
        <fullName evidence="5">Multiple sugar-binding protein</fullName>
    </submittedName>
</protein>
<evidence type="ECO:0000256" key="2">
    <source>
        <dbReference type="ARBA" id="ARBA00022448"/>
    </source>
</evidence>
<dbReference type="PROSITE" id="PS51257">
    <property type="entry name" value="PROKAR_LIPOPROTEIN"/>
    <property type="match status" value="1"/>
</dbReference>
<sequence length="453" mass="51445">MNKKMLLLFWTGNLIISLFACEAGNEIVKKETISEDQKITLEVWNRKVEISTQFEEMILAYEKENQGVDLIVRTVGGGVDDRSDLIAQLAAGKGPDIFTNGGYEEAKMWSEYLEDLSDQPWIEYALEEALASMTFDDNIYGMPISLEGYGFIYNKDLFKEAGIETVPKTLTELIAAAEKLEAAGITPFAIGYYEKWKLGHLINIAFAQQEDPDAFIKGLNDRTLDIEHNQIFKDLVRLLDVSIKYGNENPLTTDYNMEVNLFATGRAAMIQQGNWIQPMLDQQSPKMNIGFLPIAMNDDPKNDALAVGVPNYWVVNKQSPPEKKKEAKKFLNWMVSSEQGKHFMTEQFKFIPAFKHIETNDLGPLADDIIRYAEDGKTLSFNWFKYPGGARDEFDHEFGLAMQAYIDKRLTHDQLLQELQKSGAGGRFSCFLIFAPHICHTPNLIEVKQVLLF</sequence>
<dbReference type="KEGG" id="bkw:BkAM31D_09510"/>
<dbReference type="PANTHER" id="PTHR43649">
    <property type="entry name" value="ARABINOSE-BINDING PROTEIN-RELATED"/>
    <property type="match status" value="1"/>
</dbReference>
<evidence type="ECO:0000313" key="5">
    <source>
        <dbReference type="EMBL" id="ARK30071.1"/>
    </source>
</evidence>
<evidence type="ECO:0000256" key="3">
    <source>
        <dbReference type="ARBA" id="ARBA00022729"/>
    </source>
</evidence>